<dbReference type="Proteomes" id="UP000230066">
    <property type="component" value="Unassembled WGS sequence"/>
</dbReference>
<protein>
    <submittedName>
        <fullName evidence="1">Uncharacterized protein</fullName>
    </submittedName>
</protein>
<evidence type="ECO:0000313" key="2">
    <source>
        <dbReference type="Proteomes" id="UP000230066"/>
    </source>
</evidence>
<comment type="caution">
    <text evidence="1">The sequence shown here is derived from an EMBL/GenBank/DDBJ whole genome shotgun (WGS) entry which is preliminary data.</text>
</comment>
<gene>
    <name evidence="1" type="ORF">D915_010972</name>
</gene>
<dbReference type="AlphaFoldDB" id="A0A4E0QTH0"/>
<organism evidence="1 2">
    <name type="scientific">Fasciola hepatica</name>
    <name type="common">Liver fluke</name>
    <dbReference type="NCBI Taxonomy" id="6192"/>
    <lineage>
        <taxon>Eukaryota</taxon>
        <taxon>Metazoa</taxon>
        <taxon>Spiralia</taxon>
        <taxon>Lophotrochozoa</taxon>
        <taxon>Platyhelminthes</taxon>
        <taxon>Trematoda</taxon>
        <taxon>Digenea</taxon>
        <taxon>Plagiorchiida</taxon>
        <taxon>Echinostomata</taxon>
        <taxon>Echinostomatoidea</taxon>
        <taxon>Fasciolidae</taxon>
        <taxon>Fasciola</taxon>
    </lineage>
</organism>
<accession>A0A4E0QTH0</accession>
<proteinExistence type="predicted"/>
<keyword evidence="2" id="KW-1185">Reference proteome</keyword>
<evidence type="ECO:0000313" key="1">
    <source>
        <dbReference type="EMBL" id="THD18103.1"/>
    </source>
</evidence>
<name>A0A4E0QTH0_FASHE</name>
<dbReference type="EMBL" id="JXXN02016368">
    <property type="protein sequence ID" value="THD18103.1"/>
    <property type="molecule type" value="Genomic_DNA"/>
</dbReference>
<sequence length="40" mass="4484">MSQIKMVSLLQTLPLKKCQTKQCHLMLCLPSSTPRSKPPS</sequence>
<reference evidence="1" key="1">
    <citation type="submission" date="2019-03" db="EMBL/GenBank/DDBJ databases">
        <title>Improved annotation for the trematode Fasciola hepatica.</title>
        <authorList>
            <person name="Choi Y.-J."/>
            <person name="Martin J."/>
            <person name="Mitreva M."/>
        </authorList>
    </citation>
    <scope>NUCLEOTIDE SEQUENCE [LARGE SCALE GENOMIC DNA]</scope>
</reference>